<sequence length="451" mass="49287">MPQTVSDIILKNPRLTERTKQSGGVLKSFAIGGKGRDAGTSITCTPDGSCLIFGESIASFGNTTDYLAVRISPDQQIVWAKIYDGSGPDHALYAVATSDGGFLLVGLSKSVLATPMKYPDKPLYPLIIKTDTSGNVQWARTIQYLSNTDFSLYNVIQASDGGYIFSGYQEGKDPLLFKLSKQGDYLWGYYYGLSNGMEIHQFRLTELSDRQLAIMFNGKDSLGLFVADPHGNPLWARTYKDEETSLIRAEGVVGDGKGGFVMVATNVIGSGAKVTAAVAVARLTGHGDVSWGHQYSVGMLNVPTMILRGNNNDFVITGITGDGVLAFRYLNQLSDRPVNAFALLIDDNGYEKSSFVSFGPPWDYINAVSKAQNSYILLGAVPLADHKVNFLLSEWQPQRKTPDRSNQGLFSAKTFKMRQETVLIKAKPVELPTIEVSNYLSIHELKSPVMQ</sequence>
<evidence type="ECO:0000313" key="2">
    <source>
        <dbReference type="Proteomes" id="UP001317705"/>
    </source>
</evidence>
<dbReference type="InterPro" id="IPR011047">
    <property type="entry name" value="Quinoprotein_ADH-like_sf"/>
</dbReference>
<dbReference type="PANTHER" id="PTHR42754">
    <property type="entry name" value="ENDOGLUCANASE"/>
    <property type="match status" value="1"/>
</dbReference>
<name>A0ABM8ENF1_9BACT</name>
<gene>
    <name evidence="1" type="ORF">GURASL_29100</name>
</gene>
<accession>A0ABM8ENF1</accession>
<keyword evidence="2" id="KW-1185">Reference proteome</keyword>
<evidence type="ECO:0008006" key="3">
    <source>
        <dbReference type="Google" id="ProtNLM"/>
    </source>
</evidence>
<dbReference type="SUPFAM" id="SSF50998">
    <property type="entry name" value="Quinoprotein alcohol dehydrogenase-like"/>
    <property type="match status" value="1"/>
</dbReference>
<proteinExistence type="predicted"/>
<dbReference type="Proteomes" id="UP001317705">
    <property type="component" value="Chromosome"/>
</dbReference>
<dbReference type="PANTHER" id="PTHR42754:SF1">
    <property type="entry name" value="LIPOPROTEIN"/>
    <property type="match status" value="1"/>
</dbReference>
<protein>
    <recommendedName>
        <fullName evidence="3">Delta-60 repeat domain-containing protein</fullName>
    </recommendedName>
</protein>
<organism evidence="1 2">
    <name type="scientific">Geotalea uraniireducens</name>
    <dbReference type="NCBI Taxonomy" id="351604"/>
    <lineage>
        <taxon>Bacteria</taxon>
        <taxon>Pseudomonadati</taxon>
        <taxon>Thermodesulfobacteriota</taxon>
        <taxon>Desulfuromonadia</taxon>
        <taxon>Geobacterales</taxon>
        <taxon>Geobacteraceae</taxon>
        <taxon>Geotalea</taxon>
    </lineage>
</organism>
<reference evidence="1 2" key="1">
    <citation type="submission" date="2022-12" db="EMBL/GenBank/DDBJ databases">
        <title>Polyphasic characterization of Geotalea uranireducens NIT-SL11 newly isolated from a complex of sewage sludge and microbially reduced graphene oxide.</title>
        <authorList>
            <person name="Xie L."/>
            <person name="Yoshida N."/>
            <person name="Meng L."/>
        </authorList>
    </citation>
    <scope>NUCLEOTIDE SEQUENCE [LARGE SCALE GENOMIC DNA]</scope>
    <source>
        <strain evidence="1 2">NIT-SL11</strain>
    </source>
</reference>
<dbReference type="EMBL" id="AP027151">
    <property type="protein sequence ID" value="BDV43987.1"/>
    <property type="molecule type" value="Genomic_DNA"/>
</dbReference>
<evidence type="ECO:0000313" key="1">
    <source>
        <dbReference type="EMBL" id="BDV43987.1"/>
    </source>
</evidence>